<name>A0A8H3W7T2_9PEZI</name>
<evidence type="ECO:0008006" key="3">
    <source>
        <dbReference type="Google" id="ProtNLM"/>
    </source>
</evidence>
<dbReference type="PANTHER" id="PTHR36166">
    <property type="entry name" value="CHROMOSOME 9, WHOLE GENOME SHOTGUN SEQUENCE"/>
    <property type="match status" value="1"/>
</dbReference>
<dbReference type="AlphaFoldDB" id="A0A8H3W7T2"/>
<proteinExistence type="predicted"/>
<dbReference type="PANTHER" id="PTHR36166:SF1">
    <property type="entry name" value="SRPBCC DOMAIN-CONTAINING PROTEIN"/>
    <property type="match status" value="1"/>
</dbReference>
<dbReference type="Pfam" id="PF10604">
    <property type="entry name" value="Polyketide_cyc2"/>
    <property type="match status" value="1"/>
</dbReference>
<dbReference type="Proteomes" id="UP000434172">
    <property type="component" value="Unassembled WGS sequence"/>
</dbReference>
<gene>
    <name evidence="1" type="ORF">GQ607_011020</name>
</gene>
<dbReference type="Gene3D" id="3.30.530.20">
    <property type="match status" value="1"/>
</dbReference>
<dbReference type="OrthoDB" id="509124at2759"/>
<dbReference type="InterPro" id="IPR023393">
    <property type="entry name" value="START-like_dom_sf"/>
</dbReference>
<dbReference type="CDD" id="cd07822">
    <property type="entry name" value="SRPBCC_4"/>
    <property type="match status" value="1"/>
</dbReference>
<comment type="caution">
    <text evidence="1">The sequence shown here is derived from an EMBL/GenBank/DDBJ whole genome shotgun (WGS) entry which is preliminary data.</text>
</comment>
<keyword evidence="2" id="KW-1185">Reference proteome</keyword>
<evidence type="ECO:0000313" key="1">
    <source>
        <dbReference type="EMBL" id="KAF0321689.1"/>
    </source>
</evidence>
<protein>
    <recommendedName>
        <fullName evidence="3">Activator of Hsp90 ATPase 1 family protein</fullName>
    </recommendedName>
</protein>
<sequence>MGVTHSIATEIEIAAPPATVKSVFLDWHRYDEWTKVWKMSTKDESKKPSELKEGDVVSTNLKGMAFTPVILENSKELFRWNGSLPYIFSGAHSFYFRASEKTPGGTTMIQAEDFSGLFAFLMKPLWGFEKKTLANWREFDADIKKESERLSNQS</sequence>
<dbReference type="SUPFAM" id="SSF55961">
    <property type="entry name" value="Bet v1-like"/>
    <property type="match status" value="1"/>
</dbReference>
<evidence type="ECO:0000313" key="2">
    <source>
        <dbReference type="Proteomes" id="UP000434172"/>
    </source>
</evidence>
<dbReference type="EMBL" id="WOWK01000068">
    <property type="protein sequence ID" value="KAF0321689.1"/>
    <property type="molecule type" value="Genomic_DNA"/>
</dbReference>
<accession>A0A8H3W7T2</accession>
<dbReference type="InterPro" id="IPR019587">
    <property type="entry name" value="Polyketide_cyclase/dehydratase"/>
</dbReference>
<reference evidence="1 2" key="1">
    <citation type="submission" date="2019-12" db="EMBL/GenBank/DDBJ databases">
        <title>A genome sequence resource for the geographically widespread anthracnose pathogen Colletotrichum asianum.</title>
        <authorList>
            <person name="Meng Y."/>
        </authorList>
    </citation>
    <scope>NUCLEOTIDE SEQUENCE [LARGE SCALE GENOMIC DNA]</scope>
    <source>
        <strain evidence="1 2">ICMP 18580</strain>
    </source>
</reference>
<organism evidence="1 2">
    <name type="scientific">Colletotrichum asianum</name>
    <dbReference type="NCBI Taxonomy" id="702518"/>
    <lineage>
        <taxon>Eukaryota</taxon>
        <taxon>Fungi</taxon>
        <taxon>Dikarya</taxon>
        <taxon>Ascomycota</taxon>
        <taxon>Pezizomycotina</taxon>
        <taxon>Sordariomycetes</taxon>
        <taxon>Hypocreomycetidae</taxon>
        <taxon>Glomerellales</taxon>
        <taxon>Glomerellaceae</taxon>
        <taxon>Colletotrichum</taxon>
        <taxon>Colletotrichum gloeosporioides species complex</taxon>
    </lineage>
</organism>